<dbReference type="AlphaFoldDB" id="A0A6A6VE59"/>
<feature type="domain" description="DNA ligase D 3'-phosphoesterase" evidence="2">
    <location>
        <begin position="72"/>
        <end position="212"/>
    </location>
</feature>
<organism evidence="3 4">
    <name type="scientific">Sporormia fimetaria CBS 119925</name>
    <dbReference type="NCBI Taxonomy" id="1340428"/>
    <lineage>
        <taxon>Eukaryota</taxon>
        <taxon>Fungi</taxon>
        <taxon>Dikarya</taxon>
        <taxon>Ascomycota</taxon>
        <taxon>Pezizomycotina</taxon>
        <taxon>Dothideomycetes</taxon>
        <taxon>Pleosporomycetidae</taxon>
        <taxon>Pleosporales</taxon>
        <taxon>Sporormiaceae</taxon>
        <taxon>Sporormia</taxon>
    </lineage>
</organism>
<dbReference type="EMBL" id="MU006572">
    <property type="protein sequence ID" value="KAF2747461.1"/>
    <property type="molecule type" value="Genomic_DNA"/>
</dbReference>
<dbReference type="PANTHER" id="PTHR39465:SF1">
    <property type="entry name" value="DNA LIGASE D 3'-PHOSPHOESTERASE DOMAIN-CONTAINING PROTEIN"/>
    <property type="match status" value="1"/>
</dbReference>
<evidence type="ECO:0000313" key="3">
    <source>
        <dbReference type="EMBL" id="KAF2747461.1"/>
    </source>
</evidence>
<gene>
    <name evidence="3" type="ORF">M011DRAFT_494261</name>
</gene>
<reference evidence="3" key="1">
    <citation type="journal article" date="2020" name="Stud. Mycol.">
        <title>101 Dothideomycetes genomes: a test case for predicting lifestyles and emergence of pathogens.</title>
        <authorList>
            <person name="Haridas S."/>
            <person name="Albert R."/>
            <person name="Binder M."/>
            <person name="Bloem J."/>
            <person name="Labutti K."/>
            <person name="Salamov A."/>
            <person name="Andreopoulos B."/>
            <person name="Baker S."/>
            <person name="Barry K."/>
            <person name="Bills G."/>
            <person name="Bluhm B."/>
            <person name="Cannon C."/>
            <person name="Castanera R."/>
            <person name="Culley D."/>
            <person name="Daum C."/>
            <person name="Ezra D."/>
            <person name="Gonzalez J."/>
            <person name="Henrissat B."/>
            <person name="Kuo A."/>
            <person name="Liang C."/>
            <person name="Lipzen A."/>
            <person name="Lutzoni F."/>
            <person name="Magnuson J."/>
            <person name="Mondo S."/>
            <person name="Nolan M."/>
            <person name="Ohm R."/>
            <person name="Pangilinan J."/>
            <person name="Park H.-J."/>
            <person name="Ramirez L."/>
            <person name="Alfaro M."/>
            <person name="Sun H."/>
            <person name="Tritt A."/>
            <person name="Yoshinaga Y."/>
            <person name="Zwiers L.-H."/>
            <person name="Turgeon B."/>
            <person name="Goodwin S."/>
            <person name="Spatafora J."/>
            <person name="Crous P."/>
            <person name="Grigoriev I."/>
        </authorList>
    </citation>
    <scope>NUCLEOTIDE SEQUENCE</scope>
    <source>
        <strain evidence="3">CBS 119925</strain>
    </source>
</reference>
<dbReference type="Pfam" id="PF13298">
    <property type="entry name" value="LigD_N"/>
    <property type="match status" value="1"/>
</dbReference>
<evidence type="ECO:0000256" key="1">
    <source>
        <dbReference type="SAM" id="MobiDB-lite"/>
    </source>
</evidence>
<evidence type="ECO:0000313" key="4">
    <source>
        <dbReference type="Proteomes" id="UP000799440"/>
    </source>
</evidence>
<name>A0A6A6VE59_9PLEO</name>
<feature type="region of interest" description="Disordered" evidence="1">
    <location>
        <begin position="223"/>
        <end position="245"/>
    </location>
</feature>
<accession>A0A6A6VE59</accession>
<protein>
    <recommendedName>
        <fullName evidence="2">DNA ligase D 3'-phosphoesterase domain-containing protein</fullName>
    </recommendedName>
</protein>
<evidence type="ECO:0000259" key="2">
    <source>
        <dbReference type="Pfam" id="PF13298"/>
    </source>
</evidence>
<dbReference type="Proteomes" id="UP000799440">
    <property type="component" value="Unassembled WGS sequence"/>
</dbReference>
<dbReference type="InterPro" id="IPR014144">
    <property type="entry name" value="LigD_PE_domain"/>
</dbReference>
<dbReference type="PANTHER" id="PTHR39465">
    <property type="entry name" value="DNA LIGASE D, 3'-PHOSPHOESTERASE DOMAIN"/>
    <property type="match status" value="1"/>
</dbReference>
<keyword evidence="4" id="KW-1185">Reference proteome</keyword>
<dbReference type="OrthoDB" id="2588098at2759"/>
<sequence length="346" mass="38820">MTKTQHPLSVANRMQFEDAGRVKNEDTLTFFTRRLLNVCRPTDPGIPRLSIDQFAELYASNNQEHGHHFVIHQHRSTRGGTHYDLRLQFSATSSISFVIPRGVPGNTSGRRIGRAAVESRVHNLWQHLLESANNMSGSLLIWDTGTYSVLPRSTYSEEKIRKGLGPPRHLYPGMHIKDYPSQHQNERLIHAFQTGLIRLRLHGTRLPKDYTITLKINLGNSPKLSKTNVSSRSETEETHTTGAESEIEALYETRLRLNNAYPGSRNSIGSIFKRRWTLALDRVSSGFVRVSDNNVDEWVRDGDKGFDPFLVGGPGVDRSLVTGRLATEVESDAGLMAHKSQAEDGA</sequence>
<proteinExistence type="predicted"/>